<keyword evidence="2" id="KW-0472">Membrane</keyword>
<comment type="caution">
    <text evidence="3">The sequence shown here is derived from an EMBL/GenBank/DDBJ whole genome shotgun (WGS) entry which is preliminary data.</text>
</comment>
<evidence type="ECO:0000256" key="1">
    <source>
        <dbReference type="SAM" id="MobiDB-lite"/>
    </source>
</evidence>
<keyword evidence="4" id="KW-1185">Reference proteome</keyword>
<dbReference type="AlphaFoldDB" id="A0A086J382"/>
<evidence type="ECO:0000313" key="3">
    <source>
        <dbReference type="EMBL" id="KFG26600.1"/>
    </source>
</evidence>
<feature type="compositionally biased region" description="Basic and acidic residues" evidence="1">
    <location>
        <begin position="102"/>
        <end position="119"/>
    </location>
</feature>
<feature type="region of interest" description="Disordered" evidence="1">
    <location>
        <begin position="96"/>
        <end position="119"/>
    </location>
</feature>
<evidence type="ECO:0000313" key="4">
    <source>
        <dbReference type="Proteomes" id="UP000054524"/>
    </source>
</evidence>
<proteinExistence type="predicted"/>
<dbReference type="Proteomes" id="UP000054524">
    <property type="component" value="Unassembled WGS sequence"/>
</dbReference>
<keyword evidence="2" id="KW-1133">Transmembrane helix</keyword>
<gene>
    <name evidence="3" type="ORF">NESG_00751</name>
</gene>
<accession>A0A086J382</accession>
<organism evidence="3 4">
    <name type="scientific">Nematocida ausubeli (strain ATCC PRA-371 / ERTm2)</name>
    <name type="common">Nematode killer fungus</name>
    <dbReference type="NCBI Taxonomy" id="1913371"/>
    <lineage>
        <taxon>Eukaryota</taxon>
        <taxon>Fungi</taxon>
        <taxon>Fungi incertae sedis</taxon>
        <taxon>Microsporidia</taxon>
        <taxon>Nematocida</taxon>
    </lineage>
</organism>
<dbReference type="GeneID" id="77675724"/>
<dbReference type="RefSeq" id="XP_052905155.1">
    <property type="nucleotide sequence ID" value="XM_053048395.1"/>
</dbReference>
<name>A0A086J382_NEMA1</name>
<dbReference type="HOGENOM" id="CLU_2062095_0_0_1"/>
<sequence>MENIQEEIIAQQVCKSATLEGTDGKYQVINYIYSLFSKLSSKDTLYKLAVLLVIISFIVITGVLCAKIYSLYKKFINPVEITYSFKRYTYYAKGSDITPNEIPDKEQIPEKKASHEQVR</sequence>
<dbReference type="EMBL" id="AKIJ01000002">
    <property type="protein sequence ID" value="KFG26600.1"/>
    <property type="molecule type" value="Genomic_DNA"/>
</dbReference>
<feature type="transmembrane region" description="Helical" evidence="2">
    <location>
        <begin position="45"/>
        <end position="66"/>
    </location>
</feature>
<keyword evidence="2" id="KW-0812">Transmembrane</keyword>
<protein>
    <submittedName>
        <fullName evidence="3">Uncharacterized protein</fullName>
    </submittedName>
</protein>
<reference evidence="3 4" key="1">
    <citation type="journal article" date="2014" name="Genome Announc.">
        <title>Genome Sequence of the Microsporidian Species Nematocida sp1 Strain ERTm6 (ATCC PRA-372).</title>
        <authorList>
            <person name="Bakowski M.A."/>
            <person name="Priest M."/>
            <person name="Young S."/>
            <person name="Cuomo C.A."/>
            <person name="Troemel E.R."/>
        </authorList>
    </citation>
    <scope>NUCLEOTIDE SEQUENCE [LARGE SCALE GENOMIC DNA]</scope>
    <source>
        <strain evidence="3 4">ERTm6</strain>
    </source>
</reference>
<evidence type="ECO:0000256" key="2">
    <source>
        <dbReference type="SAM" id="Phobius"/>
    </source>
</evidence>